<gene>
    <name evidence="9" type="ORF">DUNSADRAFT_14824</name>
</gene>
<dbReference type="InterPro" id="IPR011012">
    <property type="entry name" value="Longin-like_dom_sf"/>
</dbReference>
<evidence type="ECO:0000256" key="7">
    <source>
        <dbReference type="PIRNR" id="PIRNR005992"/>
    </source>
</evidence>
<keyword evidence="2" id="KW-0254">Endocytosis</keyword>
<evidence type="ECO:0000313" key="9">
    <source>
        <dbReference type="EMBL" id="KAF5830251.1"/>
    </source>
</evidence>
<comment type="similarity">
    <text evidence="7">Belongs to the adaptor complexes medium subunit family.</text>
</comment>
<keyword evidence="5" id="KW-0168">Coated pit</keyword>
<proteinExistence type="inferred from homology"/>
<reference evidence="9" key="1">
    <citation type="submission" date="2017-08" db="EMBL/GenBank/DDBJ databases">
        <authorList>
            <person name="Polle J.E."/>
            <person name="Barry K."/>
            <person name="Cushman J."/>
            <person name="Schmutz J."/>
            <person name="Tran D."/>
            <person name="Hathwaick L.T."/>
            <person name="Yim W.C."/>
            <person name="Jenkins J."/>
            <person name="Mckie-Krisberg Z.M."/>
            <person name="Prochnik S."/>
            <person name="Lindquist E."/>
            <person name="Dockter R.B."/>
            <person name="Adam C."/>
            <person name="Molina H."/>
            <person name="Bunkerborg J."/>
            <person name="Jin E."/>
            <person name="Buchheim M."/>
            <person name="Magnuson J."/>
        </authorList>
    </citation>
    <scope>NUCLEOTIDE SEQUENCE</scope>
    <source>
        <strain evidence="9">CCAP 19/18</strain>
    </source>
</reference>
<evidence type="ECO:0000256" key="6">
    <source>
        <dbReference type="ARBA" id="ARBA00037878"/>
    </source>
</evidence>
<evidence type="ECO:0000259" key="8">
    <source>
        <dbReference type="PROSITE" id="PS51072"/>
    </source>
</evidence>
<keyword evidence="10" id="KW-1185">Reference proteome</keyword>
<keyword evidence="4" id="KW-0472">Membrane</keyword>
<dbReference type="PANTHER" id="PTHR10529">
    <property type="entry name" value="AP COMPLEX SUBUNIT MU"/>
    <property type="match status" value="1"/>
</dbReference>
<dbReference type="InterPro" id="IPR028565">
    <property type="entry name" value="MHD"/>
</dbReference>
<dbReference type="SUPFAM" id="SSF49447">
    <property type="entry name" value="Second domain of Mu2 adaptin subunit (ap50) of ap2 adaptor"/>
    <property type="match status" value="1"/>
</dbReference>
<dbReference type="Gene3D" id="2.60.40.1170">
    <property type="entry name" value="Mu homology domain, subdomain B"/>
    <property type="match status" value="2"/>
</dbReference>
<dbReference type="SUPFAM" id="SSF64356">
    <property type="entry name" value="SNARE-like"/>
    <property type="match status" value="1"/>
</dbReference>
<dbReference type="InterPro" id="IPR036168">
    <property type="entry name" value="AP2_Mu_C_sf"/>
</dbReference>
<evidence type="ECO:0000313" key="10">
    <source>
        <dbReference type="Proteomes" id="UP000815325"/>
    </source>
</evidence>
<dbReference type="InterPro" id="IPR043512">
    <property type="entry name" value="Mu2_C"/>
</dbReference>
<dbReference type="EMBL" id="MU070064">
    <property type="protein sequence ID" value="KAF5830251.1"/>
    <property type="molecule type" value="Genomic_DNA"/>
</dbReference>
<organism evidence="9 10">
    <name type="scientific">Dunaliella salina</name>
    <name type="common">Green alga</name>
    <name type="synonym">Protococcus salinus</name>
    <dbReference type="NCBI Taxonomy" id="3046"/>
    <lineage>
        <taxon>Eukaryota</taxon>
        <taxon>Viridiplantae</taxon>
        <taxon>Chlorophyta</taxon>
        <taxon>core chlorophytes</taxon>
        <taxon>Chlorophyceae</taxon>
        <taxon>CS clade</taxon>
        <taxon>Chlamydomonadales</taxon>
        <taxon>Dunaliellaceae</taxon>
        <taxon>Dunaliella</taxon>
    </lineage>
</organism>
<feature type="domain" description="MHD" evidence="8">
    <location>
        <begin position="191"/>
        <end position="443"/>
    </location>
</feature>
<dbReference type="InterPro" id="IPR043532">
    <property type="entry name" value="AP2_Mu_N"/>
</dbReference>
<dbReference type="CDD" id="cd14836">
    <property type="entry name" value="AP2_Mu_N"/>
    <property type="match status" value="1"/>
</dbReference>
<dbReference type="Pfam" id="PF00928">
    <property type="entry name" value="Adap_comp_sub"/>
    <property type="match status" value="1"/>
</dbReference>
<keyword evidence="3 7" id="KW-0653">Protein transport</keyword>
<comment type="caution">
    <text evidence="9">The sequence shown here is derived from an EMBL/GenBank/DDBJ whole genome shotgun (WGS) entry which is preliminary data.</text>
</comment>
<dbReference type="Proteomes" id="UP000815325">
    <property type="component" value="Unassembled WGS sequence"/>
</dbReference>
<evidence type="ECO:0000256" key="5">
    <source>
        <dbReference type="ARBA" id="ARBA00023176"/>
    </source>
</evidence>
<dbReference type="CDD" id="cd09251">
    <property type="entry name" value="AP-2_Mu2_Cterm"/>
    <property type="match status" value="1"/>
</dbReference>
<dbReference type="PIRSF" id="PIRSF005992">
    <property type="entry name" value="Clathrin_mu"/>
    <property type="match status" value="1"/>
</dbReference>
<dbReference type="Gene3D" id="3.30.450.60">
    <property type="match status" value="1"/>
</dbReference>
<dbReference type="PRINTS" id="PR00314">
    <property type="entry name" value="CLATHRINADPT"/>
</dbReference>
<keyword evidence="1 7" id="KW-0813">Transport</keyword>
<evidence type="ECO:0000256" key="4">
    <source>
        <dbReference type="ARBA" id="ARBA00023136"/>
    </source>
</evidence>
<comment type="subcellular location">
    <subcellularLocation>
        <location evidence="6">Membrane</location>
        <location evidence="6">Coated pit</location>
    </subcellularLocation>
</comment>
<dbReference type="PROSITE" id="PS51072">
    <property type="entry name" value="MHD"/>
    <property type="match status" value="1"/>
</dbReference>
<accession>A0ABQ7G6L7</accession>
<evidence type="ECO:0000256" key="2">
    <source>
        <dbReference type="ARBA" id="ARBA00022583"/>
    </source>
</evidence>
<evidence type="ECO:0000256" key="3">
    <source>
        <dbReference type="ARBA" id="ARBA00022927"/>
    </source>
</evidence>
<dbReference type="InterPro" id="IPR001392">
    <property type="entry name" value="Clathrin_mu"/>
</dbReference>
<protein>
    <submittedName>
        <fullName evidence="9">Mu homology domain-containing protein</fullName>
    </submittedName>
</protein>
<evidence type="ECO:0000256" key="1">
    <source>
        <dbReference type="ARBA" id="ARBA00022448"/>
    </source>
</evidence>
<name>A0ABQ7G6L7_DUNSA</name>
<dbReference type="InterPro" id="IPR050431">
    <property type="entry name" value="Adaptor_comp_med_subunit"/>
</dbReference>
<sequence length="444" mass="50459">MPVPFALSAFYFLNLRGDVLIERRYRDEVGREAAELFRSQILHGKGGTVSSKPVQSLGPVTYMTMRHEDVYMLCITKSNVNAMMAFQFMRSLVDLCKTYFGGKLSESSVRNNFVLMYELLDEVMDHGYPQITDPTVLKSLITQRGFSGDLPVLAVEMMQKAQRKKDEPAPNATLTVTGAVSWRRPGIKYKKNELFLDTIEQVNVQMSANGTVLRSDVLGKIMIKAHLSDMPELTLMLGGDLNEPFHLVVQDATFHQCVNMKKYEATQKSVQFVPPDGEFELMRYRCQDDVNLPFKVLSVVNEVARTRMEYNVTVKSQFNSKLFATSVLVLVPVPEQTSRATILVTAGKAKYDGVRKALVWKMPKFQGEAEHSLRAEVSVLSTTRAEKKPWVRPPITMQFSVLMFNASKLRIESLHIQEPKIGYAYKVDKWVRRVVRSGEYAIRM</sequence>